<organism evidence="1 2">
    <name type="scientific">Ruminococcus albus 8</name>
    <dbReference type="NCBI Taxonomy" id="246199"/>
    <lineage>
        <taxon>Bacteria</taxon>
        <taxon>Bacillati</taxon>
        <taxon>Bacillota</taxon>
        <taxon>Clostridia</taxon>
        <taxon>Eubacteriales</taxon>
        <taxon>Oscillospiraceae</taxon>
        <taxon>Ruminococcus</taxon>
    </lineage>
</organism>
<comment type="caution">
    <text evidence="1">The sequence shown here is derived from an EMBL/GenBank/DDBJ whole genome shotgun (WGS) entry which is preliminary data.</text>
</comment>
<evidence type="ECO:0000313" key="2">
    <source>
        <dbReference type="Proteomes" id="UP000004259"/>
    </source>
</evidence>
<protein>
    <submittedName>
        <fullName evidence="1">Uncharacterized protein</fullName>
    </submittedName>
</protein>
<keyword evidence="2" id="KW-1185">Reference proteome</keyword>
<dbReference type="AlphaFoldDB" id="E9SCI3"/>
<gene>
    <name evidence="1" type="ORF">CUS_5896</name>
</gene>
<dbReference type="EMBL" id="ADKM02000080">
    <property type="protein sequence ID" value="EGC03004.1"/>
    <property type="molecule type" value="Genomic_DNA"/>
</dbReference>
<reference evidence="1 2" key="1">
    <citation type="submission" date="2011-02" db="EMBL/GenBank/DDBJ databases">
        <authorList>
            <person name="Nelson K.E."/>
            <person name="Sutton G."/>
            <person name="Torralba M."/>
            <person name="Durkin S."/>
            <person name="Harkins D."/>
            <person name="Montgomery R."/>
            <person name="Ziemer C."/>
            <person name="Klaassens E."/>
            <person name="Ocuiv P."/>
            <person name="Morrison M."/>
        </authorList>
    </citation>
    <scope>NUCLEOTIDE SEQUENCE [LARGE SCALE GENOMIC DNA]</scope>
    <source>
        <strain evidence="1 2">8</strain>
    </source>
</reference>
<name>E9SCI3_RUMAL</name>
<sequence length="104" mass="12079">MSRLTDFLDTQSDFFIEVEGTLDKIRRKLGDDLDRDDDGVCALADGSNKWGLEYRLYTHERPDPPLGNQFHSNTEIRHSDYEYRLSDNDLVSDLLDSGYYLGRN</sequence>
<accession>E9SCI3</accession>
<dbReference type="RefSeq" id="WP_002849658.1">
    <property type="nucleotide sequence ID" value="NZ_ADKM02000080.1"/>
</dbReference>
<proteinExistence type="predicted"/>
<evidence type="ECO:0000313" key="1">
    <source>
        <dbReference type="EMBL" id="EGC03004.1"/>
    </source>
</evidence>
<dbReference type="Proteomes" id="UP000004259">
    <property type="component" value="Unassembled WGS sequence"/>
</dbReference>